<dbReference type="AlphaFoldDB" id="A0AAN0J0B8"/>
<feature type="domain" description="SRCR" evidence="8">
    <location>
        <begin position="256"/>
        <end position="371"/>
    </location>
</feature>
<feature type="chain" id="PRO_5042889468" description="SRCR domain-containing protein" evidence="7">
    <location>
        <begin position="25"/>
        <end position="489"/>
    </location>
</feature>
<dbReference type="Gene3D" id="3.10.250.10">
    <property type="entry name" value="SRCR-like domain"/>
    <property type="match status" value="4"/>
</dbReference>
<accession>A0AAN0J0B8</accession>
<dbReference type="FunFam" id="3.10.250.10:FF:000007">
    <property type="entry name" value="Soluble scavenger receptor cysteine-rich domain-containing protein SSC5D"/>
    <property type="match status" value="2"/>
</dbReference>
<feature type="disulfide bond" evidence="6">
    <location>
        <begin position="214"/>
        <end position="224"/>
    </location>
</feature>
<protein>
    <recommendedName>
        <fullName evidence="8">SRCR domain-containing protein</fullName>
    </recommendedName>
</protein>
<dbReference type="PANTHER" id="PTHR19331">
    <property type="entry name" value="SCAVENGER RECEPTOR DOMAIN-CONTAINING"/>
    <property type="match status" value="1"/>
</dbReference>
<evidence type="ECO:0000259" key="8">
    <source>
        <dbReference type="PROSITE" id="PS50287"/>
    </source>
</evidence>
<evidence type="ECO:0000256" key="3">
    <source>
        <dbReference type="ARBA" id="ARBA00023157"/>
    </source>
</evidence>
<keyword evidence="3 6" id="KW-1015">Disulfide bond</keyword>
<evidence type="ECO:0000313" key="10">
    <source>
        <dbReference type="Proteomes" id="UP000007879"/>
    </source>
</evidence>
<dbReference type="EnsemblMetazoa" id="XM_019994597.1">
    <property type="protein sequence ID" value="XP_019850156.1"/>
    <property type="gene ID" value="LOC109580958"/>
</dbReference>
<dbReference type="GeneID" id="109580958"/>
<evidence type="ECO:0000256" key="4">
    <source>
        <dbReference type="ARBA" id="ARBA00023170"/>
    </source>
</evidence>
<evidence type="ECO:0000256" key="6">
    <source>
        <dbReference type="PROSITE-ProRule" id="PRU00196"/>
    </source>
</evidence>
<dbReference type="SUPFAM" id="SSF56487">
    <property type="entry name" value="SRCR-like"/>
    <property type="match status" value="4"/>
</dbReference>
<evidence type="ECO:0000256" key="1">
    <source>
        <dbReference type="ARBA" id="ARBA00022729"/>
    </source>
</evidence>
<sequence>MKKTAAHLFLCLALALFLAGTASSQSCNSTGAVRLVWGSGGWEGQVQICLNGVWGWVCHNGFSNADAQVVCRQLGYGTSGAIARTSSYYGWGNGVTWIDYVGCSGSETNISSCSYSSSLTSSCTITTIAGVVCQSGGSCTNYDVRLIPTSSSYRSYGRVEVCLNNQWGTVCDDGWSTYDATTFCRQLGYYSGGSSCCANYGQGYVSIAIRYVSCSSSHYRFSQCGYTAGSSGCYHYEDAGATCYGRLTTSCSSGQVRLWRPSGDNGPTHEGIALYCRSGSWRATCNYNFNCHTARVICQQLGYPGAVGIRSFRYYGYYNYFDDYTISCSSSANRINQCNYYRPGYYYYTYYGYRFRAYCTSNTQISGIVCYAPAQSDVCTNGTVRLVNGTTSNEGRVEYCYEGDWVPFCGMSTLTASRICTQLGYNYTYGSVIEDERFGRTNKMSSFNHKYCSSSHQTLSDCVEARKGSSCYITLSRCSIEYGLRCYSQ</sequence>
<dbReference type="PRINTS" id="PR00258">
    <property type="entry name" value="SPERACTRCPTR"/>
</dbReference>
<feature type="disulfide bond" evidence="6">
    <location>
        <begin position="103"/>
        <end position="113"/>
    </location>
</feature>
<dbReference type="PANTHER" id="PTHR19331:SF465">
    <property type="entry name" value="EGG PEPTIDE SPERACT RECEPTOR"/>
    <property type="match status" value="1"/>
</dbReference>
<dbReference type="PROSITE" id="PS50287">
    <property type="entry name" value="SRCR_2"/>
    <property type="match status" value="4"/>
</dbReference>
<feature type="disulfide bond" evidence="6">
    <location>
        <begin position="328"/>
        <end position="338"/>
    </location>
</feature>
<keyword evidence="10" id="KW-1185">Reference proteome</keyword>
<keyword evidence="4" id="KW-0675">Receptor</keyword>
<dbReference type="SMART" id="SM00202">
    <property type="entry name" value="SR"/>
    <property type="match status" value="4"/>
</dbReference>
<dbReference type="Proteomes" id="UP000007879">
    <property type="component" value="Unassembled WGS sequence"/>
</dbReference>
<dbReference type="RefSeq" id="XP_019850156.1">
    <property type="nucleotide sequence ID" value="XM_019994597.1"/>
</dbReference>
<name>A0AAN0J0B8_AMPQE</name>
<feature type="domain" description="SRCR" evidence="8">
    <location>
        <begin position="33"/>
        <end position="134"/>
    </location>
</feature>
<dbReference type="GO" id="GO:0016020">
    <property type="term" value="C:membrane"/>
    <property type="evidence" value="ECO:0007669"/>
    <property type="project" value="InterPro"/>
</dbReference>
<dbReference type="Pfam" id="PF00530">
    <property type="entry name" value="SRCR"/>
    <property type="match status" value="4"/>
</dbReference>
<feature type="domain" description="SRCR" evidence="8">
    <location>
        <begin position="144"/>
        <end position="244"/>
    </location>
</feature>
<feature type="disulfide bond" evidence="6">
    <location>
        <begin position="452"/>
        <end position="462"/>
    </location>
</feature>
<keyword evidence="2" id="KW-0677">Repeat</keyword>
<dbReference type="PROSITE" id="PS51257">
    <property type="entry name" value="PROKAR_LIPOPROTEIN"/>
    <property type="match status" value="1"/>
</dbReference>
<reference evidence="9" key="2">
    <citation type="submission" date="2024-06" db="UniProtKB">
        <authorList>
            <consortium name="EnsemblMetazoa"/>
        </authorList>
    </citation>
    <scope>IDENTIFICATION</scope>
</reference>
<proteinExistence type="predicted"/>
<evidence type="ECO:0000313" key="9">
    <source>
        <dbReference type="EnsemblMetazoa" id="XP_019850156.1"/>
    </source>
</evidence>
<organism evidence="9 10">
    <name type="scientific">Amphimedon queenslandica</name>
    <name type="common">Sponge</name>
    <dbReference type="NCBI Taxonomy" id="400682"/>
    <lineage>
        <taxon>Eukaryota</taxon>
        <taxon>Metazoa</taxon>
        <taxon>Porifera</taxon>
        <taxon>Demospongiae</taxon>
        <taxon>Heteroscleromorpha</taxon>
        <taxon>Haplosclerida</taxon>
        <taxon>Niphatidae</taxon>
        <taxon>Amphimedon</taxon>
    </lineage>
</organism>
<evidence type="ECO:0000256" key="5">
    <source>
        <dbReference type="ARBA" id="ARBA00023180"/>
    </source>
</evidence>
<feature type="domain" description="SRCR" evidence="8">
    <location>
        <begin position="384"/>
        <end position="487"/>
    </location>
</feature>
<feature type="signal peptide" evidence="7">
    <location>
        <begin position="1"/>
        <end position="24"/>
    </location>
</feature>
<reference evidence="10" key="1">
    <citation type="journal article" date="2010" name="Nature">
        <title>The Amphimedon queenslandica genome and the evolution of animal complexity.</title>
        <authorList>
            <person name="Srivastava M."/>
            <person name="Simakov O."/>
            <person name="Chapman J."/>
            <person name="Fahey B."/>
            <person name="Gauthier M.E."/>
            <person name="Mitros T."/>
            <person name="Richards G.S."/>
            <person name="Conaco C."/>
            <person name="Dacre M."/>
            <person name="Hellsten U."/>
            <person name="Larroux C."/>
            <person name="Putnam N.H."/>
            <person name="Stanke M."/>
            <person name="Adamska M."/>
            <person name="Darling A."/>
            <person name="Degnan S.M."/>
            <person name="Oakley T.H."/>
            <person name="Plachetzki D.C."/>
            <person name="Zhai Y."/>
            <person name="Adamski M."/>
            <person name="Calcino A."/>
            <person name="Cummins S.F."/>
            <person name="Goodstein D.M."/>
            <person name="Harris C."/>
            <person name="Jackson D.J."/>
            <person name="Leys S.P."/>
            <person name="Shu S."/>
            <person name="Woodcroft B.J."/>
            <person name="Vervoort M."/>
            <person name="Kosik K.S."/>
            <person name="Manning G."/>
            <person name="Degnan B.M."/>
            <person name="Rokhsar D.S."/>
        </authorList>
    </citation>
    <scope>NUCLEOTIDE SEQUENCE [LARGE SCALE GENOMIC DNA]</scope>
</reference>
<evidence type="ECO:0000256" key="2">
    <source>
        <dbReference type="ARBA" id="ARBA00022737"/>
    </source>
</evidence>
<dbReference type="KEGG" id="aqu:109580958"/>
<dbReference type="PROSITE" id="PS00420">
    <property type="entry name" value="SRCR_1"/>
    <property type="match status" value="1"/>
</dbReference>
<keyword evidence="5" id="KW-0325">Glycoprotein</keyword>
<dbReference type="InterPro" id="IPR001190">
    <property type="entry name" value="SRCR"/>
</dbReference>
<evidence type="ECO:0000256" key="7">
    <source>
        <dbReference type="SAM" id="SignalP"/>
    </source>
</evidence>
<comment type="caution">
    <text evidence="6">Lacks conserved residue(s) required for the propagation of feature annotation.</text>
</comment>
<keyword evidence="1 7" id="KW-0732">Signal</keyword>
<dbReference type="InterPro" id="IPR036772">
    <property type="entry name" value="SRCR-like_dom_sf"/>
</dbReference>